<dbReference type="EMBL" id="CP036317">
    <property type="protein sequence ID" value="QDV20537.1"/>
    <property type="molecule type" value="Genomic_DNA"/>
</dbReference>
<dbReference type="RefSeq" id="WP_145458782.1">
    <property type="nucleotide sequence ID" value="NZ_CP036317.1"/>
</dbReference>
<evidence type="ECO:0000313" key="1">
    <source>
        <dbReference type="EMBL" id="QDV20537.1"/>
    </source>
</evidence>
<reference evidence="1 2" key="1">
    <citation type="submission" date="2019-02" db="EMBL/GenBank/DDBJ databases">
        <title>Deep-cultivation of Planctomycetes and their phenomic and genomic characterization uncovers novel biology.</title>
        <authorList>
            <person name="Wiegand S."/>
            <person name="Jogler M."/>
            <person name="Boedeker C."/>
            <person name="Pinto D."/>
            <person name="Vollmers J."/>
            <person name="Rivas-Marin E."/>
            <person name="Kohn T."/>
            <person name="Peeters S.H."/>
            <person name="Heuer A."/>
            <person name="Rast P."/>
            <person name="Oberbeckmann S."/>
            <person name="Bunk B."/>
            <person name="Jeske O."/>
            <person name="Meyerdierks A."/>
            <person name="Storesund J.E."/>
            <person name="Kallscheuer N."/>
            <person name="Luecker S."/>
            <person name="Lage O.M."/>
            <person name="Pohl T."/>
            <person name="Merkel B.J."/>
            <person name="Hornburger P."/>
            <person name="Mueller R.-W."/>
            <person name="Bruemmer F."/>
            <person name="Labrenz M."/>
            <person name="Spormann A.M."/>
            <person name="Op den Camp H."/>
            <person name="Overmann J."/>
            <person name="Amann R."/>
            <person name="Jetten M.S.M."/>
            <person name="Mascher T."/>
            <person name="Medema M.H."/>
            <person name="Devos D.P."/>
            <person name="Kaster A.-K."/>
            <person name="Ovreas L."/>
            <person name="Rohde M."/>
            <person name="Galperin M.Y."/>
            <person name="Jogler C."/>
        </authorList>
    </citation>
    <scope>NUCLEOTIDE SEQUENCE [LARGE SCALE GENOMIC DNA]</scope>
    <source>
        <strain evidence="1 2">Pan153</strain>
    </source>
</reference>
<evidence type="ECO:0000313" key="2">
    <source>
        <dbReference type="Proteomes" id="UP000320839"/>
    </source>
</evidence>
<dbReference type="Proteomes" id="UP000320839">
    <property type="component" value="Chromosome"/>
</dbReference>
<protein>
    <recommendedName>
        <fullName evidence="3">Cytochrome oxidase maturation protein cbb3-type</fullName>
    </recommendedName>
</protein>
<dbReference type="AlphaFoldDB" id="A0A518FW07"/>
<proteinExistence type="predicted"/>
<accession>A0A518FW07</accession>
<organism evidence="1 2">
    <name type="scientific">Gimesia panareensis</name>
    <dbReference type="NCBI Taxonomy" id="2527978"/>
    <lineage>
        <taxon>Bacteria</taxon>
        <taxon>Pseudomonadati</taxon>
        <taxon>Planctomycetota</taxon>
        <taxon>Planctomycetia</taxon>
        <taxon>Planctomycetales</taxon>
        <taxon>Planctomycetaceae</taxon>
        <taxon>Gimesia</taxon>
    </lineage>
</organism>
<name>A0A518FW07_9PLAN</name>
<evidence type="ECO:0008006" key="3">
    <source>
        <dbReference type="Google" id="ProtNLM"/>
    </source>
</evidence>
<sequence length="80" mass="8683">MTLIHTTIWLFMLLLGGTAVAALVWAFTTGQLRDFQSGATSIFDEDEPVGVMTDAFPDNAAALEPDQSIPDNLRNDGIKE</sequence>
<gene>
    <name evidence="1" type="ORF">Pan153_52120</name>
</gene>